<protein>
    <submittedName>
        <fullName evidence="1">Uncharacterized protein</fullName>
    </submittedName>
</protein>
<dbReference type="GO" id="GO:0000724">
    <property type="term" value="P:double-strand break repair via homologous recombination"/>
    <property type="evidence" value="ECO:0007669"/>
    <property type="project" value="InterPro"/>
</dbReference>
<dbReference type="PANTHER" id="PTHR46644">
    <property type="entry name" value="DNA REPAIR PROTEIN XRCC2"/>
    <property type="match status" value="1"/>
</dbReference>
<proteinExistence type="predicted"/>
<dbReference type="Gene3D" id="3.40.50.300">
    <property type="entry name" value="P-loop containing nucleotide triphosphate hydrolases"/>
    <property type="match status" value="1"/>
</dbReference>
<evidence type="ECO:0000313" key="2">
    <source>
        <dbReference type="Proteomes" id="UP000011713"/>
    </source>
</evidence>
<dbReference type="InterPro" id="IPR027417">
    <property type="entry name" value="P-loop_NTPase"/>
</dbReference>
<dbReference type="EnsemblProtists" id="HpaT804635">
    <property type="protein sequence ID" value="HpaP804635"/>
    <property type="gene ID" value="HpaG804635"/>
</dbReference>
<accession>M4BEB7</accession>
<dbReference type="OMA" id="LNHIHFQ"/>
<dbReference type="eggNOG" id="ENOG502S5XD">
    <property type="taxonomic scope" value="Eukaryota"/>
</dbReference>
<dbReference type="HOGENOM" id="CLU_093336_0_0_1"/>
<dbReference type="VEuPathDB" id="FungiDB:HpaG804635"/>
<organism evidence="1 2">
    <name type="scientific">Hyaloperonospora arabidopsidis (strain Emoy2)</name>
    <name type="common">Downy mildew agent</name>
    <name type="synonym">Peronospora arabidopsidis</name>
    <dbReference type="NCBI Taxonomy" id="559515"/>
    <lineage>
        <taxon>Eukaryota</taxon>
        <taxon>Sar</taxon>
        <taxon>Stramenopiles</taxon>
        <taxon>Oomycota</taxon>
        <taxon>Peronosporomycetes</taxon>
        <taxon>Peronosporales</taxon>
        <taxon>Peronosporaceae</taxon>
        <taxon>Hyaloperonospora</taxon>
    </lineage>
</organism>
<name>M4BEB7_HYAAE</name>
<keyword evidence="2" id="KW-1185">Reference proteome</keyword>
<evidence type="ECO:0000313" key="1">
    <source>
        <dbReference type="EnsemblProtists" id="HpaP804635"/>
    </source>
</evidence>
<dbReference type="Proteomes" id="UP000011713">
    <property type="component" value="Unassembled WGS sequence"/>
</dbReference>
<dbReference type="GO" id="GO:0005657">
    <property type="term" value="C:replication fork"/>
    <property type="evidence" value="ECO:0007669"/>
    <property type="project" value="InterPro"/>
</dbReference>
<reference evidence="2" key="1">
    <citation type="journal article" date="2010" name="Science">
        <title>Signatures of adaptation to obligate biotrophy in the Hyaloperonospora arabidopsidis genome.</title>
        <authorList>
            <person name="Baxter L."/>
            <person name="Tripathy S."/>
            <person name="Ishaque N."/>
            <person name="Boot N."/>
            <person name="Cabral A."/>
            <person name="Kemen E."/>
            <person name="Thines M."/>
            <person name="Ah-Fong A."/>
            <person name="Anderson R."/>
            <person name="Badejoko W."/>
            <person name="Bittner-Eddy P."/>
            <person name="Boore J.L."/>
            <person name="Chibucos M.C."/>
            <person name="Coates M."/>
            <person name="Dehal P."/>
            <person name="Delehaunty K."/>
            <person name="Dong S."/>
            <person name="Downton P."/>
            <person name="Dumas B."/>
            <person name="Fabro G."/>
            <person name="Fronick C."/>
            <person name="Fuerstenberg S.I."/>
            <person name="Fulton L."/>
            <person name="Gaulin E."/>
            <person name="Govers F."/>
            <person name="Hughes L."/>
            <person name="Humphray S."/>
            <person name="Jiang R.H."/>
            <person name="Judelson H."/>
            <person name="Kamoun S."/>
            <person name="Kyung K."/>
            <person name="Meijer H."/>
            <person name="Minx P."/>
            <person name="Morris P."/>
            <person name="Nelson J."/>
            <person name="Phuntumart V."/>
            <person name="Qutob D."/>
            <person name="Rehmany A."/>
            <person name="Rougon-Cardoso A."/>
            <person name="Ryden P."/>
            <person name="Torto-Alalibo T."/>
            <person name="Studholme D."/>
            <person name="Wang Y."/>
            <person name="Win J."/>
            <person name="Wood J."/>
            <person name="Clifton S.W."/>
            <person name="Rogers J."/>
            <person name="Van den Ackerveken G."/>
            <person name="Jones J.D."/>
            <person name="McDowell J.M."/>
            <person name="Beynon J."/>
            <person name="Tyler B.M."/>
        </authorList>
    </citation>
    <scope>NUCLEOTIDE SEQUENCE [LARGE SCALE GENOMIC DNA]</scope>
    <source>
        <strain evidence="2">Emoy2</strain>
    </source>
</reference>
<dbReference type="InterPro" id="IPR030547">
    <property type="entry name" value="XRCC2"/>
</dbReference>
<dbReference type="EMBL" id="JH598174">
    <property type="status" value="NOT_ANNOTATED_CDS"/>
    <property type="molecule type" value="Genomic_DNA"/>
</dbReference>
<dbReference type="InParanoid" id="M4BEB7"/>
<reference evidence="1" key="2">
    <citation type="submission" date="2015-06" db="UniProtKB">
        <authorList>
            <consortium name="EnsemblProtists"/>
        </authorList>
    </citation>
    <scope>IDENTIFICATION</scope>
    <source>
        <strain evidence="1">Emoy2</strain>
    </source>
</reference>
<dbReference type="GO" id="GO:0033063">
    <property type="term" value="C:Rad51B-Rad51C-Rad51D-XRCC2 complex"/>
    <property type="evidence" value="ECO:0007669"/>
    <property type="project" value="InterPro"/>
</dbReference>
<sequence length="246" mass="27835">MKPDGEVAGYRPRQVVELCGASDAPTTRVLEHVVVSFITKRCKAHAKLPQERVFIFDHEYQVSVDRIEALVARNLAARQQDEAVREALSRVQMCHCRDSFQWLATLNHLHYELLDAPTAPLMLVFNSVGSFQAIDKMTAKSVGSGLALSDQVFIFLKQFIQHHSPIVFAAKEMMKSSRDPWDHTEYMPSSWTSQVTKRILLRVPALQCDSLKVEEHINLDGCRRDEHAAFEAKCIVAGKAYVIVMI</sequence>
<dbReference type="AlphaFoldDB" id="M4BEB7"/>
<dbReference type="PANTHER" id="PTHR46644:SF2">
    <property type="entry name" value="DNA REPAIR PROTEIN XRCC2"/>
    <property type="match status" value="1"/>
</dbReference>